<evidence type="ECO:0000313" key="3">
    <source>
        <dbReference type="Proteomes" id="UP001295740"/>
    </source>
</evidence>
<protein>
    <submittedName>
        <fullName evidence="2">Uu.00g012630.m01.CDS01</fullName>
    </submittedName>
</protein>
<gene>
    <name evidence="2" type="ORF">KHLLAP_LOCUS13612</name>
</gene>
<organism evidence="2 3">
    <name type="scientific">Anthostomella pinea</name>
    <dbReference type="NCBI Taxonomy" id="933095"/>
    <lineage>
        <taxon>Eukaryota</taxon>
        <taxon>Fungi</taxon>
        <taxon>Dikarya</taxon>
        <taxon>Ascomycota</taxon>
        <taxon>Pezizomycotina</taxon>
        <taxon>Sordariomycetes</taxon>
        <taxon>Xylariomycetidae</taxon>
        <taxon>Xylariales</taxon>
        <taxon>Xylariaceae</taxon>
        <taxon>Anthostomella</taxon>
    </lineage>
</organism>
<proteinExistence type="predicted"/>
<sequence>MNNQPEGQQELRDHILLYDISFPVDFVRPSRQDSQHLPTRPPQVRPMNVNPLPTVIMTSSSTPTAAGPTKAELHNVKTANTEVRAPKDYHTGQAKMSAHASPTTGMQAASNDFPGGAPARVNRAGASRTYAAVLTDAKAAPGNPRSASLTTADQSTQCQHQPLKTFPSGQWVVVLENVPNSCTVDKLINAIKEMGRTGRIFNIVIECAGPRADDRTDATTARVAFFDHAGANELLRLVSQGRLWIDSHQLSARGSMTKLSEVTSPELASRVLLLHGPEDVVTEECIYTWLGVGIAEGNLLGLIDAVDVTPCGTRKLGRRMVRLEFAGFQTGAQAVLQYLLDQRGRTGCAWAGVLVLFADDPCDYVLA</sequence>
<dbReference type="AlphaFoldDB" id="A0AAI8YQ40"/>
<dbReference type="EMBL" id="CAUWAG010000020">
    <property type="protein sequence ID" value="CAJ2513144.1"/>
    <property type="molecule type" value="Genomic_DNA"/>
</dbReference>
<evidence type="ECO:0000256" key="1">
    <source>
        <dbReference type="SAM" id="MobiDB-lite"/>
    </source>
</evidence>
<name>A0AAI8YQ40_9PEZI</name>
<evidence type="ECO:0000313" key="2">
    <source>
        <dbReference type="EMBL" id="CAJ2513144.1"/>
    </source>
</evidence>
<dbReference type="Proteomes" id="UP001295740">
    <property type="component" value="Unassembled WGS sequence"/>
</dbReference>
<comment type="caution">
    <text evidence="2">The sequence shown here is derived from an EMBL/GenBank/DDBJ whole genome shotgun (WGS) entry which is preliminary data.</text>
</comment>
<reference evidence="2" key="1">
    <citation type="submission" date="2023-10" db="EMBL/GenBank/DDBJ databases">
        <authorList>
            <person name="Hackl T."/>
        </authorList>
    </citation>
    <scope>NUCLEOTIDE SEQUENCE</scope>
</reference>
<keyword evidence="3" id="KW-1185">Reference proteome</keyword>
<accession>A0AAI8YQ40</accession>
<feature type="region of interest" description="Disordered" evidence="1">
    <location>
        <begin position="30"/>
        <end position="49"/>
    </location>
</feature>